<dbReference type="STRING" id="28136.SAMN02745202_01340"/>
<dbReference type="PANTHER" id="PTHR36456">
    <property type="entry name" value="UPF0232 PROTEIN SCO3875"/>
    <property type="match status" value="1"/>
</dbReference>
<dbReference type="Pfam" id="PF05258">
    <property type="entry name" value="DciA"/>
    <property type="match status" value="1"/>
</dbReference>
<dbReference type="GeneID" id="95425050"/>
<dbReference type="PANTHER" id="PTHR36456:SF1">
    <property type="entry name" value="UPF0232 PROTEIN SCO3875"/>
    <property type="match status" value="1"/>
</dbReference>
<dbReference type="RefSeq" id="WP_004379268.1">
    <property type="nucleotide sequence ID" value="NZ_CAJPPD010000010.1"/>
</dbReference>
<proteinExistence type="predicted"/>
<dbReference type="EMBL" id="FUXK01000013">
    <property type="protein sequence ID" value="SJZ87746.1"/>
    <property type="molecule type" value="Genomic_DNA"/>
</dbReference>
<organism evidence="1 2">
    <name type="scientific">Segatella oulorum</name>
    <dbReference type="NCBI Taxonomy" id="28136"/>
    <lineage>
        <taxon>Bacteria</taxon>
        <taxon>Pseudomonadati</taxon>
        <taxon>Bacteroidota</taxon>
        <taxon>Bacteroidia</taxon>
        <taxon>Bacteroidales</taxon>
        <taxon>Prevotellaceae</taxon>
        <taxon>Segatella</taxon>
    </lineage>
</organism>
<protein>
    <recommendedName>
        <fullName evidence="3">DUF721 domain-containing protein</fullName>
    </recommendedName>
</protein>
<evidence type="ECO:0000313" key="1">
    <source>
        <dbReference type="EMBL" id="SJZ87746.1"/>
    </source>
</evidence>
<evidence type="ECO:0000313" key="2">
    <source>
        <dbReference type="Proteomes" id="UP000190065"/>
    </source>
</evidence>
<dbReference type="AlphaFoldDB" id="A0A1T4P924"/>
<dbReference type="Proteomes" id="UP000190065">
    <property type="component" value="Unassembled WGS sequence"/>
</dbReference>
<dbReference type="eggNOG" id="COG5512">
    <property type="taxonomic scope" value="Bacteria"/>
</dbReference>
<gene>
    <name evidence="1" type="ORF">SAMN02745202_01340</name>
</gene>
<name>A0A1T4P924_9BACT</name>
<reference evidence="1 2" key="1">
    <citation type="submission" date="2017-02" db="EMBL/GenBank/DDBJ databases">
        <authorList>
            <person name="Peterson S.W."/>
        </authorList>
    </citation>
    <scope>NUCLEOTIDE SEQUENCE [LARGE SCALE GENOMIC DNA]</scope>
    <source>
        <strain evidence="1 2">ATCC 43324</strain>
    </source>
</reference>
<accession>A0A1T4P924</accession>
<sequence length="96" mass="11029">MFKRDVKPLGDLLQTFLRNEGLETPLKQKRLLDVWPTVAGATVARLTGERFIKNQTLYVKVLNPALRQDLSMMRQRLVQQLNAAVGGYIISDIHFY</sequence>
<dbReference type="InterPro" id="IPR007922">
    <property type="entry name" value="DciA-like"/>
</dbReference>
<evidence type="ECO:0008006" key="3">
    <source>
        <dbReference type="Google" id="ProtNLM"/>
    </source>
</evidence>